<dbReference type="AlphaFoldDB" id="A0A8S1EEG8"/>
<keyword evidence="2" id="KW-0812">Transmembrane</keyword>
<sequence>MSSSESEADDVVVEVPSPRPRRRQFFIRSVSSSDGNPTSISPARKTSEQPVKMASQEHKESVVEKDYSQGVQSDEITIPSVEQIEKPTPDEETVASEPSPPVSIADIESNADSVPENSTTIEEQKPTAEVSAASVSASAKRNSFDSDPGDFEKVEKDEAKNDETVSAAVAGIAANIPIISAQVEEERKHTPSPAPDFTRVTPTIKATVVEESKMVPDDDECGDFAAWLHNNPEMVYVASAVAVASIAGIGYLIYAKKFK</sequence>
<proteinExistence type="predicted"/>
<gene>
    <name evidence="3" type="ORF">CBOVIS_LOCUS1837</name>
</gene>
<feature type="transmembrane region" description="Helical" evidence="2">
    <location>
        <begin position="234"/>
        <end position="254"/>
    </location>
</feature>
<feature type="compositionally biased region" description="Acidic residues" evidence="1">
    <location>
        <begin position="1"/>
        <end position="12"/>
    </location>
</feature>
<evidence type="ECO:0000256" key="1">
    <source>
        <dbReference type="SAM" id="MobiDB-lite"/>
    </source>
</evidence>
<evidence type="ECO:0000256" key="2">
    <source>
        <dbReference type="SAM" id="Phobius"/>
    </source>
</evidence>
<keyword evidence="2" id="KW-0472">Membrane</keyword>
<feature type="compositionally biased region" description="Low complexity" evidence="1">
    <location>
        <begin position="130"/>
        <end position="139"/>
    </location>
</feature>
<keyword evidence="2" id="KW-1133">Transmembrane helix</keyword>
<protein>
    <submittedName>
        <fullName evidence="3">Uncharacterized protein</fullName>
    </submittedName>
</protein>
<evidence type="ECO:0000313" key="4">
    <source>
        <dbReference type="Proteomes" id="UP000494206"/>
    </source>
</evidence>
<accession>A0A8S1EEG8</accession>
<feature type="region of interest" description="Disordered" evidence="1">
    <location>
        <begin position="1"/>
        <end position="160"/>
    </location>
</feature>
<dbReference type="OrthoDB" id="5858203at2759"/>
<comment type="caution">
    <text evidence="3">The sequence shown here is derived from an EMBL/GenBank/DDBJ whole genome shotgun (WGS) entry which is preliminary data.</text>
</comment>
<reference evidence="3 4" key="1">
    <citation type="submission" date="2020-04" db="EMBL/GenBank/DDBJ databases">
        <authorList>
            <person name="Laetsch R D."/>
            <person name="Stevens L."/>
            <person name="Kumar S."/>
            <person name="Blaxter L. M."/>
        </authorList>
    </citation>
    <scope>NUCLEOTIDE SEQUENCE [LARGE SCALE GENOMIC DNA]</scope>
</reference>
<name>A0A8S1EEG8_9PELO</name>
<feature type="compositionally biased region" description="Polar residues" evidence="1">
    <location>
        <begin position="29"/>
        <end position="41"/>
    </location>
</feature>
<organism evidence="3 4">
    <name type="scientific">Caenorhabditis bovis</name>
    <dbReference type="NCBI Taxonomy" id="2654633"/>
    <lineage>
        <taxon>Eukaryota</taxon>
        <taxon>Metazoa</taxon>
        <taxon>Ecdysozoa</taxon>
        <taxon>Nematoda</taxon>
        <taxon>Chromadorea</taxon>
        <taxon>Rhabditida</taxon>
        <taxon>Rhabditina</taxon>
        <taxon>Rhabditomorpha</taxon>
        <taxon>Rhabditoidea</taxon>
        <taxon>Rhabditidae</taxon>
        <taxon>Peloderinae</taxon>
        <taxon>Caenorhabditis</taxon>
    </lineage>
</organism>
<feature type="compositionally biased region" description="Basic and acidic residues" evidence="1">
    <location>
        <begin position="150"/>
        <end position="160"/>
    </location>
</feature>
<evidence type="ECO:0000313" key="3">
    <source>
        <dbReference type="EMBL" id="CAB3398578.1"/>
    </source>
</evidence>
<feature type="compositionally biased region" description="Polar residues" evidence="1">
    <location>
        <begin position="110"/>
        <end position="121"/>
    </location>
</feature>
<feature type="compositionally biased region" description="Basic and acidic residues" evidence="1">
    <location>
        <begin position="55"/>
        <end position="67"/>
    </location>
</feature>
<dbReference type="Proteomes" id="UP000494206">
    <property type="component" value="Unassembled WGS sequence"/>
</dbReference>
<dbReference type="EMBL" id="CADEPM010000001">
    <property type="protein sequence ID" value="CAB3398578.1"/>
    <property type="molecule type" value="Genomic_DNA"/>
</dbReference>
<keyword evidence="4" id="KW-1185">Reference proteome</keyword>